<dbReference type="InterPro" id="IPR022398">
    <property type="entry name" value="Peptidase_S8_His-AS"/>
</dbReference>
<evidence type="ECO:0000256" key="9">
    <source>
        <dbReference type="SAM" id="SignalP"/>
    </source>
</evidence>
<dbReference type="KEGG" id="crb:17881581"/>
<keyword evidence="14" id="KW-1185">Reference proteome</keyword>
<dbReference type="PROSITE" id="PS00138">
    <property type="entry name" value="SUBTILASE_SER"/>
    <property type="match status" value="1"/>
</dbReference>
<keyword evidence="6" id="KW-0325">Glycoprotein</keyword>
<dbReference type="InterPro" id="IPR023828">
    <property type="entry name" value="Peptidase_S8_Ser-AS"/>
</dbReference>
<feature type="active site" description="Charge relay system" evidence="7 8">
    <location>
        <position position="218"/>
    </location>
</feature>
<evidence type="ECO:0000259" key="12">
    <source>
        <dbReference type="Pfam" id="PF17766"/>
    </source>
</evidence>
<protein>
    <submittedName>
        <fullName evidence="13">Uncharacterized protein</fullName>
    </submittedName>
</protein>
<feature type="signal peptide" evidence="9">
    <location>
        <begin position="1"/>
        <end position="25"/>
    </location>
</feature>
<dbReference type="InterPro" id="IPR036852">
    <property type="entry name" value="Peptidase_S8/S53_dom_sf"/>
</dbReference>
<evidence type="ECO:0000259" key="10">
    <source>
        <dbReference type="Pfam" id="PF00082"/>
    </source>
</evidence>
<dbReference type="Gene3D" id="2.60.40.2310">
    <property type="match status" value="1"/>
</dbReference>
<dbReference type="InterPro" id="IPR045051">
    <property type="entry name" value="SBT"/>
</dbReference>
<feature type="domain" description="Subtilisin-like protease fibronectin type-III" evidence="12">
    <location>
        <begin position="652"/>
        <end position="747"/>
    </location>
</feature>
<accession>R0FC44</accession>
<dbReference type="AlphaFoldDB" id="R0FC44"/>
<comment type="similarity">
    <text evidence="1 8">Belongs to the peptidase S8 family.</text>
</comment>
<sequence>MGNISIIIAMVLTIVLNLQVSLVFAETKVYVVYMGKKIHDDPESVTESHHQLLWPLLGSKKAVHGSIVYSYLHGFSGFAAKLTESQAQQISELPNVVQVTANSLYELTTTRTWDYLGISPGNSQSLLNEAKMGSPVIVGVIDTGVWPESEMFNDKGYGPIPSRWKGGCVSGQSFNASINCNRKLIGAKYFVDGYVAENGFLNTTETPEYISPRDFSGHGTHVASTIGGSFLPNVSYLGLGQGTARGGAPGVHIAIYKACWLQGGTCSSADLLKAIDEAIHDGVDVLSLSVGSGFPLTIETDVQLFAMGLFHAVEKGIHVVASAGNNGPVAQTIGNVAPWILTVAATTLDRSFPTTITLGNNITILGQAIFARPKLGFVNLTYPERPLSGDCASLANPNNAIAMNGKVVLCFTADLNPRSGAVVDAITAVSSAGGLGVIIARNPRWVNPTHTLPCVTVDFELGTDILFYIRSSSSPMVKIDAPRTHVSHPVATKVAYFSSRGPNSISPTILKPDIAAPGVNILAAHKREVVFKSGTSMATPVVTAVVVLLKSLYPHWSPSAIKSAIVTTAWKTDPSGEPIFAEGSSRKLADPFDYGGGLINPEKAARPGLVYDMTIDDYISYLCSAYNFNDGSISQVLGNKKTCPNPKQSVLDLNLPSITIPDLKDEVTLTRTVTNVGPFNSIYKVMIDAPLGVNMTVTPNTLEFNAMTTKVSFKVRFSTTHKVNTGYYFGSLTWTDNVHNVVIPVSVRTQILQRYHDEN</sequence>
<dbReference type="GO" id="GO:0004252">
    <property type="term" value="F:serine-type endopeptidase activity"/>
    <property type="evidence" value="ECO:0007669"/>
    <property type="project" value="UniProtKB-UniRule"/>
</dbReference>
<organism evidence="13 14">
    <name type="scientific">Capsella rubella</name>
    <dbReference type="NCBI Taxonomy" id="81985"/>
    <lineage>
        <taxon>Eukaryota</taxon>
        <taxon>Viridiplantae</taxon>
        <taxon>Streptophyta</taxon>
        <taxon>Embryophyta</taxon>
        <taxon>Tracheophyta</taxon>
        <taxon>Spermatophyta</taxon>
        <taxon>Magnoliopsida</taxon>
        <taxon>eudicotyledons</taxon>
        <taxon>Gunneridae</taxon>
        <taxon>Pentapetalae</taxon>
        <taxon>rosids</taxon>
        <taxon>malvids</taxon>
        <taxon>Brassicales</taxon>
        <taxon>Brassicaceae</taxon>
        <taxon>Camelineae</taxon>
        <taxon>Capsella</taxon>
    </lineage>
</organism>
<dbReference type="PRINTS" id="PR00723">
    <property type="entry name" value="SUBTILISIN"/>
</dbReference>
<feature type="active site" description="Charge relay system" evidence="7 8">
    <location>
        <position position="142"/>
    </location>
</feature>
<gene>
    <name evidence="13" type="ORF">CARUB_v10000288mg</name>
</gene>
<evidence type="ECO:0000256" key="4">
    <source>
        <dbReference type="ARBA" id="ARBA00022801"/>
    </source>
</evidence>
<name>R0FC44_9BRAS</name>
<dbReference type="PROSITE" id="PS00137">
    <property type="entry name" value="SUBTILASE_HIS"/>
    <property type="match status" value="1"/>
</dbReference>
<dbReference type="Pfam" id="PF00082">
    <property type="entry name" value="Peptidase_S8"/>
    <property type="match status" value="1"/>
</dbReference>
<dbReference type="InterPro" id="IPR000209">
    <property type="entry name" value="Peptidase_S8/S53_dom"/>
</dbReference>
<evidence type="ECO:0000256" key="1">
    <source>
        <dbReference type="ARBA" id="ARBA00011073"/>
    </source>
</evidence>
<dbReference type="SUPFAM" id="SSF52743">
    <property type="entry name" value="Subtilisin-like"/>
    <property type="match status" value="1"/>
</dbReference>
<dbReference type="Gene3D" id="3.40.50.200">
    <property type="entry name" value="Peptidase S8/S53 domain"/>
    <property type="match status" value="1"/>
</dbReference>
<evidence type="ECO:0000256" key="5">
    <source>
        <dbReference type="ARBA" id="ARBA00022825"/>
    </source>
</evidence>
<dbReference type="Gene3D" id="3.50.30.30">
    <property type="match status" value="1"/>
</dbReference>
<evidence type="ECO:0000313" key="14">
    <source>
        <dbReference type="Proteomes" id="UP000029121"/>
    </source>
</evidence>
<evidence type="ECO:0000313" key="13">
    <source>
        <dbReference type="EMBL" id="EOA19356.1"/>
    </source>
</evidence>
<dbReference type="PANTHER" id="PTHR10795">
    <property type="entry name" value="PROPROTEIN CONVERTASE SUBTILISIN/KEXIN"/>
    <property type="match status" value="1"/>
</dbReference>
<dbReference type="OrthoDB" id="206201at2759"/>
<dbReference type="InterPro" id="IPR037045">
    <property type="entry name" value="S8pro/Inhibitor_I9_sf"/>
</dbReference>
<dbReference type="InterPro" id="IPR015500">
    <property type="entry name" value="Peptidase_S8_subtilisin-rel"/>
</dbReference>
<evidence type="ECO:0000256" key="3">
    <source>
        <dbReference type="ARBA" id="ARBA00022729"/>
    </source>
</evidence>
<dbReference type="FunFam" id="3.40.50.200:FF:000006">
    <property type="entry name" value="Subtilisin-like protease SBT1.5"/>
    <property type="match status" value="1"/>
</dbReference>
<dbReference type="InterPro" id="IPR010259">
    <property type="entry name" value="S8pro/Inhibitor_I9"/>
</dbReference>
<keyword evidence="4 8" id="KW-0378">Hydrolase</keyword>
<keyword evidence="3 9" id="KW-0732">Signal</keyword>
<dbReference type="Gene3D" id="3.30.70.80">
    <property type="entry name" value="Peptidase S8 propeptide/proteinase inhibitor I9"/>
    <property type="match status" value="1"/>
</dbReference>
<feature type="domain" description="Peptidase S8/S53" evidence="10">
    <location>
        <begin position="134"/>
        <end position="573"/>
    </location>
</feature>
<dbReference type="Pfam" id="PF05922">
    <property type="entry name" value="Inhibitor_I9"/>
    <property type="match status" value="1"/>
</dbReference>
<dbReference type="eggNOG" id="ENOG502QSF0">
    <property type="taxonomic scope" value="Eukaryota"/>
</dbReference>
<dbReference type="Proteomes" id="UP000029121">
    <property type="component" value="Unassembled WGS sequence"/>
</dbReference>
<reference evidence="14" key="1">
    <citation type="journal article" date="2013" name="Nat. Genet.">
        <title>The Capsella rubella genome and the genomic consequences of rapid mating system evolution.</title>
        <authorList>
            <person name="Slotte T."/>
            <person name="Hazzouri K.M."/>
            <person name="Agren J.A."/>
            <person name="Koenig D."/>
            <person name="Maumus F."/>
            <person name="Guo Y.L."/>
            <person name="Steige K."/>
            <person name="Platts A.E."/>
            <person name="Escobar J.S."/>
            <person name="Newman L.K."/>
            <person name="Wang W."/>
            <person name="Mandakova T."/>
            <person name="Vello E."/>
            <person name="Smith L.M."/>
            <person name="Henz S.R."/>
            <person name="Steffen J."/>
            <person name="Takuno S."/>
            <person name="Brandvain Y."/>
            <person name="Coop G."/>
            <person name="Andolfatto P."/>
            <person name="Hu T.T."/>
            <person name="Blanchette M."/>
            <person name="Clark R.M."/>
            <person name="Quesneville H."/>
            <person name="Nordborg M."/>
            <person name="Gaut B.S."/>
            <person name="Lysak M.A."/>
            <person name="Jenkins J."/>
            <person name="Grimwood J."/>
            <person name="Chapman J."/>
            <person name="Prochnik S."/>
            <person name="Shu S."/>
            <person name="Rokhsar D."/>
            <person name="Schmutz J."/>
            <person name="Weigel D."/>
            <person name="Wright S.I."/>
        </authorList>
    </citation>
    <scope>NUCLEOTIDE SEQUENCE [LARGE SCALE GENOMIC DNA]</scope>
    <source>
        <strain evidence="14">cv. Monte Gargano</strain>
    </source>
</reference>
<feature type="active site" description="Charge relay system" evidence="7 8">
    <location>
        <position position="536"/>
    </location>
</feature>
<dbReference type="InterPro" id="IPR034197">
    <property type="entry name" value="Peptidases_S8_3"/>
</dbReference>
<evidence type="ECO:0000256" key="6">
    <source>
        <dbReference type="ARBA" id="ARBA00023180"/>
    </source>
</evidence>
<dbReference type="FunFam" id="3.30.70.80:FF:000002">
    <property type="entry name" value="Subtilisin-like protease SBT5.3"/>
    <property type="match status" value="1"/>
</dbReference>
<keyword evidence="5 8" id="KW-0720">Serine protease</keyword>
<dbReference type="PROSITE" id="PS51892">
    <property type="entry name" value="SUBTILASE"/>
    <property type="match status" value="1"/>
</dbReference>
<dbReference type="FunFam" id="3.50.30.30:FF:000005">
    <property type="entry name" value="subtilisin-like protease SBT1.5"/>
    <property type="match status" value="1"/>
</dbReference>
<evidence type="ECO:0000256" key="8">
    <source>
        <dbReference type="PROSITE-ProRule" id="PRU01240"/>
    </source>
</evidence>
<dbReference type="CDD" id="cd02120">
    <property type="entry name" value="PA_subtilisin_like"/>
    <property type="match status" value="1"/>
</dbReference>
<feature type="domain" description="Inhibitor I9" evidence="11">
    <location>
        <begin position="29"/>
        <end position="107"/>
    </location>
</feature>
<dbReference type="GO" id="GO:0006508">
    <property type="term" value="P:proteolysis"/>
    <property type="evidence" value="ECO:0007669"/>
    <property type="project" value="UniProtKB-KW"/>
</dbReference>
<feature type="chain" id="PRO_5004341697" evidence="9">
    <location>
        <begin position="26"/>
        <end position="759"/>
    </location>
</feature>
<evidence type="ECO:0000259" key="11">
    <source>
        <dbReference type="Pfam" id="PF05922"/>
    </source>
</evidence>
<dbReference type="EMBL" id="KB870810">
    <property type="protein sequence ID" value="EOA19356.1"/>
    <property type="molecule type" value="Genomic_DNA"/>
</dbReference>
<evidence type="ECO:0000256" key="7">
    <source>
        <dbReference type="PIRSR" id="PIRSR615500-1"/>
    </source>
</evidence>
<proteinExistence type="inferred from homology"/>
<dbReference type="InterPro" id="IPR041469">
    <property type="entry name" value="Subtilisin-like_FN3"/>
</dbReference>
<dbReference type="Pfam" id="PF17766">
    <property type="entry name" value="fn3_6"/>
    <property type="match status" value="1"/>
</dbReference>
<evidence type="ECO:0000256" key="2">
    <source>
        <dbReference type="ARBA" id="ARBA00022670"/>
    </source>
</evidence>
<dbReference type="CDD" id="cd04852">
    <property type="entry name" value="Peptidases_S8_3"/>
    <property type="match status" value="1"/>
</dbReference>
<keyword evidence="2 8" id="KW-0645">Protease</keyword>
<dbReference type="FunFam" id="2.60.40.2310:FF:000001">
    <property type="entry name" value="Subtilisin-like protease SBT1.5"/>
    <property type="match status" value="1"/>
</dbReference>